<accession>A0A2M9Y456</accession>
<dbReference type="InterPro" id="IPR049516">
    <property type="entry name" value="FAD-depend_C"/>
</dbReference>
<dbReference type="PANTHER" id="PTHR42842">
    <property type="entry name" value="FAD/NAD(P)-BINDING OXIDOREDUCTASE"/>
    <property type="match status" value="1"/>
</dbReference>
<dbReference type="GO" id="GO:0016491">
    <property type="term" value="F:oxidoreductase activity"/>
    <property type="evidence" value="ECO:0007669"/>
    <property type="project" value="UniProtKB-KW"/>
</dbReference>
<dbReference type="PANTHER" id="PTHR42842:SF3">
    <property type="entry name" value="FAD_NAD(P)-BINDING OXIDOREDUCTASE FAMILY PROTEIN"/>
    <property type="match status" value="1"/>
</dbReference>
<dbReference type="SUPFAM" id="SSF51905">
    <property type="entry name" value="FAD/NAD(P)-binding domain"/>
    <property type="match status" value="1"/>
</dbReference>
<evidence type="ECO:0000259" key="4">
    <source>
        <dbReference type="Pfam" id="PF21688"/>
    </source>
</evidence>
<gene>
    <name evidence="5" type="ORF">EHQ30_07580</name>
</gene>
<sequence>MKLELNVRVTPEIATNPDHLLQFVSKQNKIPKSDIKHIECTSRSIDARQRNVVFQLRLDVYVNEDYIPLEYPTPNFPNVNLAEPVIIIGAGPAGLFAALRVLELGKKPIILERGKNVKDRVEDLRGINVHHIVNEDSNYCFGEGGAGTYSDGKLYTRSKKRGNIRKVLEYLVSFGATKQILVDAHPHIGTNKLPRIIQNIRECILSAGGEIHFKTRITDLILVGNSIAGVKSASGDQWKAKNVIIATGHSGREMFQLLYEKGIEIETKPLAIGVRVEHPQSLIDSIQYHCDVKNPLLPASEYSLVKQINGRGVYSFCMCPGGVIAPCATKPGEVVTNGWSSAERSRPTANSGIVVELRFDDFKPFESYGVFSALQYQSSIEQKAFLMNGGTQKAPAQRMVDFTNNKVSAELPKTSYTPGLVSVSLSELLPPLIADALKKGFQEFDSSMKGYFTNEAIIHAPETRTSSPIQVPRNPETLEHIRIKGLFPCGEGAGYAGGIVSAAIDGMKCAEAAITGSFSK</sequence>
<name>A0A2M9Y456_9LEPT</name>
<feature type="domain" description="FAD-dependent oxidoreductase 2 FAD-binding" evidence="3">
    <location>
        <begin position="85"/>
        <end position="116"/>
    </location>
</feature>
<dbReference type="Gene3D" id="3.50.50.60">
    <property type="entry name" value="FAD/NAD(P)-binding domain"/>
    <property type="match status" value="2"/>
</dbReference>
<dbReference type="RefSeq" id="WP_100789636.1">
    <property type="nucleotide sequence ID" value="NZ_NPDQ01000002.1"/>
</dbReference>
<evidence type="ECO:0000256" key="1">
    <source>
        <dbReference type="ARBA" id="ARBA00022630"/>
    </source>
</evidence>
<dbReference type="PRINTS" id="PR00368">
    <property type="entry name" value="FADPNR"/>
</dbReference>
<dbReference type="Pfam" id="PF00890">
    <property type="entry name" value="FAD_binding_2"/>
    <property type="match status" value="1"/>
</dbReference>
<dbReference type="InterPro" id="IPR036188">
    <property type="entry name" value="FAD/NAD-bd_sf"/>
</dbReference>
<dbReference type="InterPro" id="IPR003953">
    <property type="entry name" value="FAD-dep_OxRdtase_2_FAD-bd"/>
</dbReference>
<keyword evidence="1" id="KW-0285">Flavoprotein</keyword>
<dbReference type="AlphaFoldDB" id="A0A2M9Y456"/>
<reference evidence="5" key="1">
    <citation type="journal article" date="2019" name="PLoS Negl. Trop. Dis.">
        <title>Revisiting the worldwide diversity of Leptospira species in the environment.</title>
        <authorList>
            <person name="Vincent A.T."/>
            <person name="Schiettekatte O."/>
            <person name="Bourhy P."/>
            <person name="Veyrier F.J."/>
            <person name="Picardeau M."/>
        </authorList>
    </citation>
    <scope>NUCLEOTIDE SEQUENCE [LARGE SCALE GENOMIC DNA]</scope>
    <source>
        <strain evidence="5">201800277</strain>
    </source>
</reference>
<keyword evidence="6" id="KW-1185">Reference proteome</keyword>
<dbReference type="OrthoDB" id="9762921at2"/>
<dbReference type="InterPro" id="IPR028348">
    <property type="entry name" value="FAD-binding_protein"/>
</dbReference>
<proteinExistence type="predicted"/>
<evidence type="ECO:0000256" key="2">
    <source>
        <dbReference type="ARBA" id="ARBA00023002"/>
    </source>
</evidence>
<protein>
    <submittedName>
        <fullName evidence="5">FAD-binding protein</fullName>
    </submittedName>
</protein>
<dbReference type="PIRSF" id="PIRSF038984">
    <property type="entry name" value="FAD_binding_protein"/>
    <property type="match status" value="1"/>
</dbReference>
<evidence type="ECO:0000313" key="5">
    <source>
        <dbReference type="EMBL" id="TGK96454.1"/>
    </source>
</evidence>
<dbReference type="PRINTS" id="PR00411">
    <property type="entry name" value="PNDRDTASEI"/>
</dbReference>
<dbReference type="EMBL" id="RQFP01000001">
    <property type="protein sequence ID" value="TGK96454.1"/>
    <property type="molecule type" value="Genomic_DNA"/>
</dbReference>
<keyword evidence="2" id="KW-0560">Oxidoreductase</keyword>
<comment type="caution">
    <text evidence="5">The sequence shown here is derived from an EMBL/GenBank/DDBJ whole genome shotgun (WGS) entry which is preliminary data.</text>
</comment>
<dbReference type="Gene3D" id="3.30.70.2700">
    <property type="match status" value="1"/>
</dbReference>
<dbReference type="Proteomes" id="UP000297891">
    <property type="component" value="Unassembled WGS sequence"/>
</dbReference>
<evidence type="ECO:0000313" key="6">
    <source>
        <dbReference type="Proteomes" id="UP000297891"/>
    </source>
</evidence>
<dbReference type="Pfam" id="PF21688">
    <property type="entry name" value="FAD-depend_C"/>
    <property type="match status" value="1"/>
</dbReference>
<feature type="domain" description="FAD-dependent protein C-terminal" evidence="4">
    <location>
        <begin position="269"/>
        <end position="465"/>
    </location>
</feature>
<organism evidence="5 6">
    <name type="scientific">Leptospira brenneri</name>
    <dbReference type="NCBI Taxonomy" id="2023182"/>
    <lineage>
        <taxon>Bacteria</taxon>
        <taxon>Pseudomonadati</taxon>
        <taxon>Spirochaetota</taxon>
        <taxon>Spirochaetia</taxon>
        <taxon>Leptospirales</taxon>
        <taxon>Leptospiraceae</taxon>
        <taxon>Leptospira</taxon>
    </lineage>
</organism>
<evidence type="ECO:0000259" key="3">
    <source>
        <dbReference type="Pfam" id="PF00890"/>
    </source>
</evidence>